<feature type="region of interest" description="Disordered" evidence="1">
    <location>
        <begin position="278"/>
        <end position="323"/>
    </location>
</feature>
<name>A0A830H4D9_9CHLO</name>
<evidence type="ECO:0000313" key="3">
    <source>
        <dbReference type="Proteomes" id="UP000660262"/>
    </source>
</evidence>
<feature type="compositionally biased region" description="Basic and acidic residues" evidence="1">
    <location>
        <begin position="278"/>
        <end position="296"/>
    </location>
</feature>
<sequence length="323" mass="35532">MPARVLVVHAPTTRESSVTRETHIPIDADCDASHLACQVVNIRADACELDRVDGAMWVTIDGRPDSLLSACRHVVDGELGYRREHVMRLNVRGCGGGGDGGTTGTEDRAVFLEMYKAQGAGSVDPTELRAARWSRCTLSEEELTPPLVMDGLGQLFNKEALINALLTQSLPRQLQHIARIGDVFDVKLTPSDESKMTSSSLKGKCGAATSAAMFSGTSSLDKCLFMCPVTGLPFNGKFRFVALLETGEVLSAKAVREIHSHLKSDAYIPIYSEDKEERASLRTSMEARRLEREQSRKLKKKRKRQEEKEEVKQAPSATNDDNL</sequence>
<reference evidence="2" key="1">
    <citation type="submission" date="2020-10" db="EMBL/GenBank/DDBJ databases">
        <title>Unveiling of a novel bifunctional photoreceptor, Dualchrome1, isolated from a cosmopolitan green alga.</title>
        <authorList>
            <person name="Suzuki S."/>
            <person name="Kawachi M."/>
        </authorList>
    </citation>
    <scope>NUCLEOTIDE SEQUENCE</scope>
    <source>
        <strain evidence="2">NIES 2893</strain>
    </source>
</reference>
<dbReference type="GO" id="GO:0005634">
    <property type="term" value="C:nucleus"/>
    <property type="evidence" value="ECO:0007669"/>
    <property type="project" value="TreeGrafter"/>
</dbReference>
<keyword evidence="3" id="KW-1185">Reference proteome</keyword>
<organism evidence="2 3">
    <name type="scientific">Pycnococcus provasolii</name>
    <dbReference type="NCBI Taxonomy" id="41880"/>
    <lineage>
        <taxon>Eukaryota</taxon>
        <taxon>Viridiplantae</taxon>
        <taxon>Chlorophyta</taxon>
        <taxon>Pseudoscourfieldiophyceae</taxon>
        <taxon>Pseudoscourfieldiales</taxon>
        <taxon>Pycnococcaceae</taxon>
        <taxon>Pycnococcus</taxon>
    </lineage>
</organism>
<accession>A0A830H4D9</accession>
<evidence type="ECO:0000256" key="1">
    <source>
        <dbReference type="SAM" id="MobiDB-lite"/>
    </source>
</evidence>
<evidence type="ECO:0008006" key="4">
    <source>
        <dbReference type="Google" id="ProtNLM"/>
    </source>
</evidence>
<gene>
    <name evidence="2" type="ORF">PPROV_000023400</name>
</gene>
<dbReference type="OrthoDB" id="247013at2759"/>
<protein>
    <recommendedName>
        <fullName evidence="4">Replication termination factor 2</fullName>
    </recommendedName>
</protein>
<dbReference type="AlphaFoldDB" id="A0A830H4D9"/>
<evidence type="ECO:0000313" key="2">
    <source>
        <dbReference type="EMBL" id="GHP01478.1"/>
    </source>
</evidence>
<dbReference type="EMBL" id="BNJQ01000001">
    <property type="protein sequence ID" value="GHP01478.1"/>
    <property type="molecule type" value="Genomic_DNA"/>
</dbReference>
<dbReference type="InterPro" id="IPR006735">
    <property type="entry name" value="Rtf2"/>
</dbReference>
<proteinExistence type="predicted"/>
<comment type="caution">
    <text evidence="2">The sequence shown here is derived from an EMBL/GenBank/DDBJ whole genome shotgun (WGS) entry which is preliminary data.</text>
</comment>
<dbReference type="GO" id="GO:0006274">
    <property type="term" value="P:DNA replication termination"/>
    <property type="evidence" value="ECO:0007669"/>
    <property type="project" value="TreeGrafter"/>
</dbReference>
<dbReference type="Proteomes" id="UP000660262">
    <property type="component" value="Unassembled WGS sequence"/>
</dbReference>
<dbReference type="PANTHER" id="PTHR12775:SF2">
    <property type="entry name" value="REPLICATION TERMINATION FACTOR 2"/>
    <property type="match status" value="1"/>
</dbReference>
<dbReference type="Pfam" id="PF04641">
    <property type="entry name" value="Rtf2"/>
    <property type="match status" value="1"/>
</dbReference>
<dbReference type="PANTHER" id="PTHR12775">
    <property type="entry name" value="PROTEIN C20ORF43 HOMOLOG"/>
    <property type="match status" value="1"/>
</dbReference>